<evidence type="ECO:0000313" key="3">
    <source>
        <dbReference type="Proteomes" id="UP001501920"/>
    </source>
</evidence>
<dbReference type="Proteomes" id="UP001501920">
    <property type="component" value="Chromosome 14"/>
</dbReference>
<dbReference type="PROSITE" id="PS50835">
    <property type="entry name" value="IG_LIKE"/>
    <property type="match status" value="1"/>
</dbReference>
<proteinExistence type="predicted"/>
<accession>A0A3B4BYN1</accession>
<dbReference type="SUPFAM" id="SSF48726">
    <property type="entry name" value="Immunoglobulin"/>
    <property type="match status" value="1"/>
</dbReference>
<dbReference type="Gene3D" id="2.60.40.10">
    <property type="entry name" value="Immunoglobulins"/>
    <property type="match status" value="1"/>
</dbReference>
<feature type="domain" description="Ig-like" evidence="1">
    <location>
        <begin position="9"/>
        <end position="120"/>
    </location>
</feature>
<dbReference type="GO" id="GO:0016020">
    <property type="term" value="C:membrane"/>
    <property type="evidence" value="ECO:0007669"/>
    <property type="project" value="InterPro"/>
</dbReference>
<dbReference type="InterPro" id="IPR036179">
    <property type="entry name" value="Ig-like_dom_sf"/>
</dbReference>
<dbReference type="InterPro" id="IPR039090">
    <property type="entry name" value="CD7"/>
</dbReference>
<reference evidence="2" key="3">
    <citation type="submission" date="2025-09" db="UniProtKB">
        <authorList>
            <consortium name="Ensembl"/>
        </authorList>
    </citation>
    <scope>IDENTIFICATION</scope>
</reference>
<dbReference type="GeneTree" id="ENSGT01120000274063"/>
<reference evidence="2" key="2">
    <citation type="submission" date="2025-08" db="UniProtKB">
        <authorList>
            <consortium name="Ensembl"/>
        </authorList>
    </citation>
    <scope>IDENTIFICATION</scope>
</reference>
<name>A0A3B4BYN1_PYGNA</name>
<organism evidence="2 3">
    <name type="scientific">Pygocentrus nattereri</name>
    <name type="common">Red-bellied piranha</name>
    <dbReference type="NCBI Taxonomy" id="42514"/>
    <lineage>
        <taxon>Eukaryota</taxon>
        <taxon>Metazoa</taxon>
        <taxon>Chordata</taxon>
        <taxon>Craniata</taxon>
        <taxon>Vertebrata</taxon>
        <taxon>Euteleostomi</taxon>
        <taxon>Actinopterygii</taxon>
        <taxon>Neopterygii</taxon>
        <taxon>Teleostei</taxon>
        <taxon>Ostariophysi</taxon>
        <taxon>Characiformes</taxon>
        <taxon>Characoidei</taxon>
        <taxon>Pygocentrus</taxon>
    </lineage>
</organism>
<evidence type="ECO:0000259" key="1">
    <source>
        <dbReference type="PROSITE" id="PS50835"/>
    </source>
</evidence>
<dbReference type="InterPro" id="IPR007110">
    <property type="entry name" value="Ig-like_dom"/>
</dbReference>
<dbReference type="Ensembl" id="ENSPNAT00000006579.2">
    <property type="protein sequence ID" value="ENSPNAP00000004693.2"/>
    <property type="gene ID" value="ENSPNAG00000001539.2"/>
</dbReference>
<dbReference type="GO" id="GO:0038023">
    <property type="term" value="F:signaling receptor activity"/>
    <property type="evidence" value="ECO:0007669"/>
    <property type="project" value="InterPro"/>
</dbReference>
<dbReference type="InterPro" id="IPR013783">
    <property type="entry name" value="Ig-like_fold"/>
</dbReference>
<sequence>CILSHIIFTYLNVLQRKPSSVMKNQGENLTMACTTEDTDPTGLYLHLRCPEKHEVFYYDFSSKTLTSPPEFEERITVSGDPKKLTVTITSLRVNESGVYSCVFNFFDVKRVEKETNGRVSELPEHFPFEDRWEREERSNMILLVIIIFPHKLHTQCTVT</sequence>
<dbReference type="OMA" id="TIKPTHE"/>
<dbReference type="PANTHER" id="PTHR15343">
    <property type="entry name" value="CD7"/>
    <property type="match status" value="1"/>
</dbReference>
<dbReference type="GO" id="GO:0002250">
    <property type="term" value="P:adaptive immune response"/>
    <property type="evidence" value="ECO:0007669"/>
    <property type="project" value="InterPro"/>
</dbReference>
<dbReference type="AlphaFoldDB" id="A0A3B4BYN1"/>
<evidence type="ECO:0000313" key="2">
    <source>
        <dbReference type="Ensembl" id="ENSPNAP00000004693.2"/>
    </source>
</evidence>
<keyword evidence="3" id="KW-1185">Reference proteome</keyword>
<dbReference type="InterPro" id="IPR013106">
    <property type="entry name" value="Ig_V-set"/>
</dbReference>
<reference evidence="2 3" key="1">
    <citation type="submission" date="2020-10" db="EMBL/GenBank/DDBJ databases">
        <title>Pygocentrus nattereri (red-bellied piranha) genome, fPygNat1, primary haplotype.</title>
        <authorList>
            <person name="Myers G."/>
            <person name="Meyer A."/>
            <person name="Karagic N."/>
            <person name="Pippel M."/>
            <person name="Winkler S."/>
            <person name="Tracey A."/>
            <person name="Wood J."/>
            <person name="Formenti G."/>
            <person name="Howe K."/>
            <person name="Fedrigo O."/>
            <person name="Jarvis E.D."/>
        </authorList>
    </citation>
    <scope>NUCLEOTIDE SEQUENCE [LARGE SCALE GENOMIC DNA]</scope>
</reference>
<protein>
    <recommendedName>
        <fullName evidence="1">Ig-like domain-containing protein</fullName>
    </recommendedName>
</protein>
<dbReference type="Pfam" id="PF07686">
    <property type="entry name" value="V-set"/>
    <property type="match status" value="1"/>
</dbReference>
<dbReference type="PANTHER" id="PTHR15343:SF0">
    <property type="entry name" value="T-CELL ANTIGEN CD7"/>
    <property type="match status" value="1"/>
</dbReference>